<name>A0ABW1ZJ38_9DEIO</name>
<reference evidence="2" key="1">
    <citation type="journal article" date="2019" name="Int. J. Syst. Evol. Microbiol.">
        <title>The Global Catalogue of Microorganisms (GCM) 10K type strain sequencing project: providing services to taxonomists for standard genome sequencing and annotation.</title>
        <authorList>
            <consortium name="The Broad Institute Genomics Platform"/>
            <consortium name="The Broad Institute Genome Sequencing Center for Infectious Disease"/>
            <person name="Wu L."/>
            <person name="Ma J."/>
        </authorList>
    </citation>
    <scope>NUCLEOTIDE SEQUENCE [LARGE SCALE GENOMIC DNA]</scope>
    <source>
        <strain evidence="2">CCUG 63830</strain>
    </source>
</reference>
<organism evidence="1 2">
    <name type="scientific">Deinococcus multiflagellatus</name>
    <dbReference type="NCBI Taxonomy" id="1656887"/>
    <lineage>
        <taxon>Bacteria</taxon>
        <taxon>Thermotogati</taxon>
        <taxon>Deinococcota</taxon>
        <taxon>Deinococci</taxon>
        <taxon>Deinococcales</taxon>
        <taxon>Deinococcaceae</taxon>
        <taxon>Deinococcus</taxon>
    </lineage>
</organism>
<gene>
    <name evidence="1" type="ORF">ACFP90_11570</name>
</gene>
<proteinExistence type="predicted"/>
<dbReference type="EMBL" id="JBHSWB010000001">
    <property type="protein sequence ID" value="MFC6660916.1"/>
    <property type="molecule type" value="Genomic_DNA"/>
</dbReference>
<comment type="caution">
    <text evidence="1">The sequence shown here is derived from an EMBL/GenBank/DDBJ whole genome shotgun (WGS) entry which is preliminary data.</text>
</comment>
<dbReference type="RefSeq" id="WP_380056171.1">
    <property type="nucleotide sequence ID" value="NZ_JBHSWB010000001.1"/>
</dbReference>
<protein>
    <submittedName>
        <fullName evidence="1">Uncharacterized protein</fullName>
    </submittedName>
</protein>
<accession>A0ABW1ZJ38</accession>
<evidence type="ECO:0000313" key="2">
    <source>
        <dbReference type="Proteomes" id="UP001596317"/>
    </source>
</evidence>
<sequence length="54" mass="5978">MTLLDPLPDGATLKEGRNTYTGSLGAGEKVLTYRFDWTGEPRAATTDPSLSWRY</sequence>
<evidence type="ECO:0000313" key="1">
    <source>
        <dbReference type="EMBL" id="MFC6660916.1"/>
    </source>
</evidence>
<keyword evidence="2" id="KW-1185">Reference proteome</keyword>
<dbReference type="Proteomes" id="UP001596317">
    <property type="component" value="Unassembled WGS sequence"/>
</dbReference>